<evidence type="ECO:0000256" key="4">
    <source>
        <dbReference type="ARBA" id="ARBA00023136"/>
    </source>
</evidence>
<dbReference type="AlphaFoldDB" id="A0A917HK00"/>
<feature type="transmembrane region" description="Helical" evidence="5">
    <location>
        <begin position="277"/>
        <end position="295"/>
    </location>
</feature>
<protein>
    <recommendedName>
        <fullName evidence="5">Probable membrane transporter protein</fullName>
    </recommendedName>
</protein>
<keyword evidence="2 5" id="KW-0812">Transmembrane</keyword>
<feature type="transmembrane region" description="Helical" evidence="5">
    <location>
        <begin position="55"/>
        <end position="77"/>
    </location>
</feature>
<sequence length="299" mass="31706">MIQSVRAKVINFTANRITARHISIGMVFLKLVLVAIVLVKYLPTASVSDWHVDSTFFWFVLAGFIAQIVDGALGMAYGATSSAVLLGYGLSPKLASAAVHSAEVFTTGVSGLSHIKLGNFDKPLFFKLIVPGVLSASLGAFLLGTVLDGGYIRPFINAYLLILGAIILLKSVRKKLEIKRNVKHAPILAAFGGFLDAIGGGGWGPIVTSNLISKGNAPAKVIGTVNTAEFFVTYFSAGILIYFTGIQSWQIILGLILGGSLAAPLGAYITKKIPQKTLFVIVGLLIMITSLYSLLNAFS</sequence>
<name>A0A917HK00_9SPHI</name>
<comment type="caution">
    <text evidence="6">The sequence shown here is derived from an EMBL/GenBank/DDBJ whole genome shotgun (WGS) entry which is preliminary data.</text>
</comment>
<dbReference type="InterPro" id="IPR002781">
    <property type="entry name" value="TM_pro_TauE-like"/>
</dbReference>
<proteinExistence type="inferred from homology"/>
<keyword evidence="5" id="KW-1003">Cell membrane</keyword>
<keyword evidence="7" id="KW-1185">Reference proteome</keyword>
<reference evidence="6" key="1">
    <citation type="journal article" date="2014" name="Int. J. Syst. Evol. Microbiol.">
        <title>Complete genome sequence of Corynebacterium casei LMG S-19264T (=DSM 44701T), isolated from a smear-ripened cheese.</title>
        <authorList>
            <consortium name="US DOE Joint Genome Institute (JGI-PGF)"/>
            <person name="Walter F."/>
            <person name="Albersmeier A."/>
            <person name="Kalinowski J."/>
            <person name="Ruckert C."/>
        </authorList>
    </citation>
    <scope>NUCLEOTIDE SEQUENCE</scope>
    <source>
        <strain evidence="6">CGMCC 1.12195</strain>
    </source>
</reference>
<feature type="transmembrane region" description="Helical" evidence="5">
    <location>
        <begin position="151"/>
        <end position="169"/>
    </location>
</feature>
<comment type="subcellular location">
    <subcellularLocation>
        <location evidence="5">Cell membrane</location>
        <topology evidence="5">Multi-pass membrane protein</topology>
    </subcellularLocation>
    <subcellularLocation>
        <location evidence="1">Membrane</location>
        <topology evidence="1">Multi-pass membrane protein</topology>
    </subcellularLocation>
</comment>
<evidence type="ECO:0000313" key="6">
    <source>
        <dbReference type="EMBL" id="GGG81531.1"/>
    </source>
</evidence>
<dbReference type="RefSeq" id="WP_188505055.1">
    <property type="nucleotide sequence ID" value="NZ_BMER01000001.1"/>
</dbReference>
<organism evidence="6 7">
    <name type="scientific">Parapedobacter pyrenivorans</name>
    <dbReference type="NCBI Taxonomy" id="1305674"/>
    <lineage>
        <taxon>Bacteria</taxon>
        <taxon>Pseudomonadati</taxon>
        <taxon>Bacteroidota</taxon>
        <taxon>Sphingobacteriia</taxon>
        <taxon>Sphingobacteriales</taxon>
        <taxon>Sphingobacteriaceae</taxon>
        <taxon>Parapedobacter</taxon>
    </lineage>
</organism>
<feature type="transmembrane region" description="Helical" evidence="5">
    <location>
        <begin position="249"/>
        <end position="270"/>
    </location>
</feature>
<reference evidence="6" key="2">
    <citation type="submission" date="2020-09" db="EMBL/GenBank/DDBJ databases">
        <authorList>
            <person name="Sun Q."/>
            <person name="Zhou Y."/>
        </authorList>
    </citation>
    <scope>NUCLEOTIDE SEQUENCE</scope>
    <source>
        <strain evidence="6">CGMCC 1.12195</strain>
    </source>
</reference>
<comment type="similarity">
    <text evidence="5">Belongs to the 4-toluene sulfonate uptake permease (TSUP) (TC 2.A.102) family.</text>
</comment>
<evidence type="ECO:0000256" key="1">
    <source>
        <dbReference type="ARBA" id="ARBA00004141"/>
    </source>
</evidence>
<dbReference type="EMBL" id="BMER01000001">
    <property type="protein sequence ID" value="GGG81531.1"/>
    <property type="molecule type" value="Genomic_DNA"/>
</dbReference>
<dbReference type="Pfam" id="PF01925">
    <property type="entry name" value="TauE"/>
    <property type="match status" value="1"/>
</dbReference>
<dbReference type="Proteomes" id="UP000660862">
    <property type="component" value="Unassembled WGS sequence"/>
</dbReference>
<gene>
    <name evidence="6" type="ORF">GCM10007415_12740</name>
</gene>
<keyword evidence="4 5" id="KW-0472">Membrane</keyword>
<feature type="transmembrane region" description="Helical" evidence="5">
    <location>
        <begin position="124"/>
        <end position="145"/>
    </location>
</feature>
<evidence type="ECO:0000256" key="5">
    <source>
        <dbReference type="RuleBase" id="RU363041"/>
    </source>
</evidence>
<accession>A0A917HK00</accession>
<evidence type="ECO:0000256" key="3">
    <source>
        <dbReference type="ARBA" id="ARBA00022989"/>
    </source>
</evidence>
<keyword evidence="3 5" id="KW-1133">Transmembrane helix</keyword>
<dbReference type="PANTHER" id="PTHR43701">
    <property type="entry name" value="MEMBRANE TRANSPORTER PROTEIN MJ0441-RELATED"/>
    <property type="match status" value="1"/>
</dbReference>
<evidence type="ECO:0000256" key="2">
    <source>
        <dbReference type="ARBA" id="ARBA00022692"/>
    </source>
</evidence>
<feature type="transmembrane region" description="Helical" evidence="5">
    <location>
        <begin position="21"/>
        <end position="43"/>
    </location>
</feature>
<evidence type="ECO:0000313" key="7">
    <source>
        <dbReference type="Proteomes" id="UP000660862"/>
    </source>
</evidence>
<dbReference type="GO" id="GO:0005886">
    <property type="term" value="C:plasma membrane"/>
    <property type="evidence" value="ECO:0007669"/>
    <property type="project" value="UniProtKB-SubCell"/>
</dbReference>
<feature type="transmembrane region" description="Helical" evidence="5">
    <location>
        <begin position="221"/>
        <end position="243"/>
    </location>
</feature>
<dbReference type="PANTHER" id="PTHR43701:SF12">
    <property type="entry name" value="MEMBRANE TRANSPORTER PROTEIN YTNM-RELATED"/>
    <property type="match status" value="1"/>
</dbReference>
<dbReference type="InterPro" id="IPR051598">
    <property type="entry name" value="TSUP/Inactive_protease-like"/>
</dbReference>